<evidence type="ECO:0000256" key="2">
    <source>
        <dbReference type="ARBA" id="ARBA00008098"/>
    </source>
</evidence>
<dbReference type="Pfam" id="PF01395">
    <property type="entry name" value="PBP_GOBP"/>
    <property type="match status" value="2"/>
</dbReference>
<evidence type="ECO:0000256" key="1">
    <source>
        <dbReference type="ARBA" id="ARBA00004613"/>
    </source>
</evidence>
<evidence type="ECO:0000256" key="6">
    <source>
        <dbReference type="SAM" id="SignalP"/>
    </source>
</evidence>
<dbReference type="EMBL" id="AXCM01014998">
    <property type="status" value="NOT_ANNOTATED_CDS"/>
    <property type="molecule type" value="Genomic_DNA"/>
</dbReference>
<reference evidence="7" key="2">
    <citation type="submission" date="2020-05" db="UniProtKB">
        <authorList>
            <consortium name="EnsemblMetazoa"/>
        </authorList>
    </citation>
    <scope>IDENTIFICATION</scope>
    <source>
        <strain evidence="7">A-37</strain>
    </source>
</reference>
<comment type="similarity">
    <text evidence="2">Belongs to the PBP/GOBP family.</text>
</comment>
<keyword evidence="8" id="KW-1185">Reference proteome</keyword>
<dbReference type="InterPro" id="IPR036728">
    <property type="entry name" value="PBP_GOBP_sf"/>
</dbReference>
<dbReference type="EnsemblMetazoa" id="ACUA022599-RA">
    <property type="protein sequence ID" value="ACUA022599-PA"/>
    <property type="gene ID" value="ACUA022599"/>
</dbReference>
<dbReference type="GO" id="GO:0005549">
    <property type="term" value="F:odorant binding"/>
    <property type="evidence" value="ECO:0007669"/>
    <property type="project" value="InterPro"/>
</dbReference>
<feature type="signal peptide" evidence="6">
    <location>
        <begin position="1"/>
        <end position="23"/>
    </location>
</feature>
<keyword evidence="3" id="KW-0964">Secreted</keyword>
<dbReference type="SUPFAM" id="SSF47565">
    <property type="entry name" value="Insect pheromone/odorant-binding proteins"/>
    <property type="match status" value="2"/>
</dbReference>
<dbReference type="VEuPathDB" id="VectorBase:ACUA022599"/>
<keyword evidence="4 6" id="KW-0732">Signal</keyword>
<dbReference type="STRING" id="139723.A0A182MNM2"/>
<feature type="chain" id="PRO_5008128580" evidence="6">
    <location>
        <begin position="24"/>
        <end position="287"/>
    </location>
</feature>
<dbReference type="GO" id="GO:0005615">
    <property type="term" value="C:extracellular space"/>
    <property type="evidence" value="ECO:0007669"/>
    <property type="project" value="TreeGrafter"/>
</dbReference>
<protein>
    <submittedName>
        <fullName evidence="7">Uncharacterized protein</fullName>
    </submittedName>
</protein>
<comment type="subcellular location">
    <subcellularLocation>
        <location evidence="1">Secreted</location>
    </subcellularLocation>
</comment>
<evidence type="ECO:0000256" key="5">
    <source>
        <dbReference type="ARBA" id="ARBA00023157"/>
    </source>
</evidence>
<evidence type="ECO:0000313" key="7">
    <source>
        <dbReference type="EnsemblMetazoa" id="ACUA022599-PA"/>
    </source>
</evidence>
<reference evidence="8" key="1">
    <citation type="submission" date="2013-09" db="EMBL/GenBank/DDBJ databases">
        <title>The Genome Sequence of Anopheles culicifacies species A.</title>
        <authorList>
            <consortium name="The Broad Institute Genomics Platform"/>
            <person name="Neafsey D.E."/>
            <person name="Besansky N."/>
            <person name="Howell P."/>
            <person name="Walton C."/>
            <person name="Young S.K."/>
            <person name="Zeng Q."/>
            <person name="Gargeya S."/>
            <person name="Fitzgerald M."/>
            <person name="Haas B."/>
            <person name="Abouelleil A."/>
            <person name="Allen A.W."/>
            <person name="Alvarado L."/>
            <person name="Arachchi H.M."/>
            <person name="Berlin A.M."/>
            <person name="Chapman S.B."/>
            <person name="Gainer-Dewar J."/>
            <person name="Goldberg J."/>
            <person name="Griggs A."/>
            <person name="Gujja S."/>
            <person name="Hansen M."/>
            <person name="Howarth C."/>
            <person name="Imamovic A."/>
            <person name="Ireland A."/>
            <person name="Larimer J."/>
            <person name="McCowan C."/>
            <person name="Murphy C."/>
            <person name="Pearson M."/>
            <person name="Poon T.W."/>
            <person name="Priest M."/>
            <person name="Roberts A."/>
            <person name="Saif S."/>
            <person name="Shea T."/>
            <person name="Sisk P."/>
            <person name="Sykes S."/>
            <person name="Wortman J."/>
            <person name="Nusbaum C."/>
            <person name="Birren B."/>
        </authorList>
    </citation>
    <scope>NUCLEOTIDE SEQUENCE [LARGE SCALE GENOMIC DNA]</scope>
    <source>
        <strain evidence="8">A-37</strain>
    </source>
</reference>
<evidence type="ECO:0000256" key="3">
    <source>
        <dbReference type="ARBA" id="ARBA00022525"/>
    </source>
</evidence>
<sequence>MLRKNSLYIALVVCMLSLGQARAQQTVEECVPKMEQLLTERLCEFRQYNPVEGMDMDSNMQCVMQVIGFVDESGDVEFQELQGLLKMADSSLDHTDNLKKCKAGADQVANTAKATKFYTCFMGTSSFPAFKLAVDYAELARKESTVEECEKNIAASLKDRVCELRQYTPVSSSDMDNHMQCVLEVVGFVNENGEVKENDLLALLQRVDSSVPHATNMRKCVTEASGVDSAKKANTFYTCFLGTSSLDSFKSAVDYNELLRAGKMQLSDPFDMGRVSTLIKEIDDGLC</sequence>
<dbReference type="AlphaFoldDB" id="A0A182MNM2"/>
<dbReference type="PANTHER" id="PTHR11857:SF43">
    <property type="entry name" value="GEO07291P1-RELATED"/>
    <property type="match status" value="1"/>
</dbReference>
<proteinExistence type="inferred from homology"/>
<evidence type="ECO:0000313" key="8">
    <source>
        <dbReference type="Proteomes" id="UP000075883"/>
    </source>
</evidence>
<dbReference type="InterPro" id="IPR006170">
    <property type="entry name" value="PBP/GOBP"/>
</dbReference>
<name>A0A182MNM2_9DIPT</name>
<keyword evidence="5" id="KW-1015">Disulfide bond</keyword>
<dbReference type="GO" id="GO:0007608">
    <property type="term" value="P:sensory perception of smell"/>
    <property type="evidence" value="ECO:0007669"/>
    <property type="project" value="TreeGrafter"/>
</dbReference>
<evidence type="ECO:0000256" key="4">
    <source>
        <dbReference type="ARBA" id="ARBA00022729"/>
    </source>
</evidence>
<accession>A0A182MNM2</accession>
<dbReference type="PANTHER" id="PTHR11857">
    <property type="entry name" value="ODORANT BINDING PROTEIN-RELATED"/>
    <property type="match status" value="1"/>
</dbReference>
<organism evidence="7 8">
    <name type="scientific">Anopheles culicifacies</name>
    <dbReference type="NCBI Taxonomy" id="139723"/>
    <lineage>
        <taxon>Eukaryota</taxon>
        <taxon>Metazoa</taxon>
        <taxon>Ecdysozoa</taxon>
        <taxon>Arthropoda</taxon>
        <taxon>Hexapoda</taxon>
        <taxon>Insecta</taxon>
        <taxon>Pterygota</taxon>
        <taxon>Neoptera</taxon>
        <taxon>Endopterygota</taxon>
        <taxon>Diptera</taxon>
        <taxon>Nematocera</taxon>
        <taxon>Culicoidea</taxon>
        <taxon>Culicidae</taxon>
        <taxon>Anophelinae</taxon>
        <taxon>Anopheles</taxon>
        <taxon>culicifacies species complex</taxon>
    </lineage>
</organism>
<dbReference type="FunFam" id="1.10.238.20:FF:000008">
    <property type="entry name" value="D7-related 4 protein"/>
    <property type="match status" value="1"/>
</dbReference>
<dbReference type="CDD" id="cd23992">
    <property type="entry name" value="PBP_GOBP"/>
    <property type="match status" value="1"/>
</dbReference>
<dbReference type="SMART" id="SM00708">
    <property type="entry name" value="PhBP"/>
    <property type="match status" value="2"/>
</dbReference>
<dbReference type="Proteomes" id="UP000075883">
    <property type="component" value="Unassembled WGS sequence"/>
</dbReference>
<dbReference type="Gene3D" id="1.10.238.20">
    <property type="entry name" value="Pheromone/general odorant binding protein domain"/>
    <property type="match status" value="2"/>
</dbReference>